<evidence type="ECO:0000313" key="4">
    <source>
        <dbReference type="Proteomes" id="UP000677180"/>
    </source>
</evidence>
<name>A0A3N4D5M8_9ACTN</name>
<dbReference type="Proteomes" id="UP000677180">
    <property type="component" value="Chromosome"/>
</dbReference>
<accession>A0A3N4D5M8</accession>
<dbReference type="RefSeq" id="WP_014845357.1">
    <property type="nucleotide sequence ID" value="NZ_CAJZDL010000051.1"/>
</dbReference>
<dbReference type="EMBL" id="CP072385">
    <property type="protein sequence ID" value="QUC10968.1"/>
    <property type="molecule type" value="Genomic_DNA"/>
</dbReference>
<organism evidence="1 4">
    <name type="scientific">Arachnia propionica</name>
    <dbReference type="NCBI Taxonomy" id="1750"/>
    <lineage>
        <taxon>Bacteria</taxon>
        <taxon>Bacillati</taxon>
        <taxon>Actinomycetota</taxon>
        <taxon>Actinomycetes</taxon>
        <taxon>Propionibacteriales</taxon>
        <taxon>Propionibacteriaceae</taxon>
        <taxon>Arachnia</taxon>
    </lineage>
</organism>
<keyword evidence="3" id="KW-1185">Reference proteome</keyword>
<reference evidence="2 3" key="1">
    <citation type="submission" date="2018-12" db="EMBL/GenBank/DDBJ databases">
        <authorList>
            <consortium name="Pathogen Informatics"/>
        </authorList>
    </citation>
    <scope>NUCLEOTIDE SEQUENCE [LARGE SCALE GENOMIC DNA]</scope>
    <source>
        <strain evidence="2 3">NCTC12967</strain>
    </source>
</reference>
<gene>
    <name evidence="1" type="ORF">J5A53_14615</name>
    <name evidence="2" type="ORF">NCTC12967_00214</name>
</gene>
<sequence>MGDIEFNRAAVGINAKKDWEDADNFGQVGAYIDKLPSTGIAYPLPAGPNEGVQALASKALNFNQVTRWAAAEYSDACGVLGSGQEQVISNYDETEKFNDEKFQRIASRMSGGDH</sequence>
<evidence type="ECO:0000313" key="3">
    <source>
        <dbReference type="Proteomes" id="UP000273044"/>
    </source>
</evidence>
<evidence type="ECO:0000313" key="1">
    <source>
        <dbReference type="EMBL" id="QUC10968.1"/>
    </source>
</evidence>
<dbReference type="OrthoDB" id="3262730at2"/>
<evidence type="ECO:0000313" key="2">
    <source>
        <dbReference type="EMBL" id="VEH68950.1"/>
    </source>
</evidence>
<dbReference type="Proteomes" id="UP000273044">
    <property type="component" value="Chromosome"/>
</dbReference>
<dbReference type="GeneID" id="64405715"/>
<dbReference type="EMBL" id="LR134406">
    <property type="protein sequence ID" value="VEH68950.1"/>
    <property type="molecule type" value="Genomic_DNA"/>
</dbReference>
<proteinExistence type="predicted"/>
<protein>
    <submittedName>
        <fullName evidence="1">Uncharacterized protein</fullName>
    </submittedName>
</protein>
<reference evidence="1" key="2">
    <citation type="submission" date="2021-03" db="EMBL/GenBank/DDBJ databases">
        <title>Human Oral Microbial Genomes.</title>
        <authorList>
            <person name="Johnston C.D."/>
            <person name="Chen T."/>
            <person name="Dewhirst F.E."/>
        </authorList>
    </citation>
    <scope>NUCLEOTIDE SEQUENCE</scope>
    <source>
        <strain evidence="1">F0714</strain>
    </source>
</reference>
<dbReference type="AlphaFoldDB" id="A0A3N4D5M8"/>